<evidence type="ECO:0000313" key="2">
    <source>
        <dbReference type="EMBL" id="ETL29105.1"/>
    </source>
</evidence>
<reference evidence="2" key="1">
    <citation type="submission" date="2013-11" db="EMBL/GenBank/DDBJ databases">
        <title>The Genome Sequence of Phytophthora parasitica CJ05E6.</title>
        <authorList>
            <consortium name="The Broad Institute Genomics Platform"/>
            <person name="Russ C."/>
            <person name="Tyler B."/>
            <person name="Panabieres F."/>
            <person name="Shan W."/>
            <person name="Tripathy S."/>
            <person name="Grunwald N."/>
            <person name="Machado M."/>
            <person name="Johnson C.S."/>
            <person name="Arredondo F."/>
            <person name="Hong C."/>
            <person name="Coffey M."/>
            <person name="Young S.K."/>
            <person name="Zeng Q."/>
            <person name="Gargeya S."/>
            <person name="Fitzgerald M."/>
            <person name="Abouelleil A."/>
            <person name="Alvarado L."/>
            <person name="Chapman S.B."/>
            <person name="Gainer-Dewar J."/>
            <person name="Goldberg J."/>
            <person name="Griggs A."/>
            <person name="Gujja S."/>
            <person name="Hansen M."/>
            <person name="Howarth C."/>
            <person name="Imamovic A."/>
            <person name="Ireland A."/>
            <person name="Larimer J."/>
            <person name="McCowan C."/>
            <person name="Murphy C."/>
            <person name="Pearson M."/>
            <person name="Poon T.W."/>
            <person name="Priest M."/>
            <person name="Roberts A."/>
            <person name="Saif S."/>
            <person name="Shea T."/>
            <person name="Sykes S."/>
            <person name="Wortman J."/>
            <person name="Nusbaum C."/>
            <person name="Birren B."/>
        </authorList>
    </citation>
    <scope>NUCLEOTIDE SEQUENCE [LARGE SCALE GENOMIC DNA]</scope>
    <source>
        <strain evidence="2">CJ05E6</strain>
    </source>
</reference>
<dbReference type="EMBL" id="KI675566">
    <property type="protein sequence ID" value="ETL29105.1"/>
    <property type="molecule type" value="Genomic_DNA"/>
</dbReference>
<feature type="region of interest" description="Disordered" evidence="1">
    <location>
        <begin position="38"/>
        <end position="72"/>
    </location>
</feature>
<accession>W2I4S1</accession>
<dbReference type="VEuPathDB" id="FungiDB:PPTG_22939"/>
<evidence type="ECO:0000256" key="1">
    <source>
        <dbReference type="SAM" id="MobiDB-lite"/>
    </source>
</evidence>
<dbReference type="Proteomes" id="UP000053864">
    <property type="component" value="Unassembled WGS sequence"/>
</dbReference>
<proteinExistence type="predicted"/>
<protein>
    <submittedName>
        <fullName evidence="2">Uncharacterized protein</fullName>
    </submittedName>
</protein>
<organism evidence="2">
    <name type="scientific">Phytophthora nicotianae</name>
    <name type="common">Potato buckeye rot agent</name>
    <name type="synonym">Phytophthora parasitica</name>
    <dbReference type="NCBI Taxonomy" id="4792"/>
    <lineage>
        <taxon>Eukaryota</taxon>
        <taxon>Sar</taxon>
        <taxon>Stramenopiles</taxon>
        <taxon>Oomycota</taxon>
        <taxon>Peronosporomycetes</taxon>
        <taxon>Peronosporales</taxon>
        <taxon>Peronosporaceae</taxon>
        <taxon>Phytophthora</taxon>
    </lineage>
</organism>
<sequence>MANLLVYVKTEHSFLKSRNYMRHILAVGSDTFRHQAPLQLGSGQDDLDPVGNDVGRDDTELGPVGNDVGRGDTELGPRQIAVTLGSNTNNRIEASWKHLKDLVNSFMKVDGCIAAIMCYQDQQEQTFMNSLYKLTVAYNPKIDPEMQFLQDLLVNTPVNSCMSSTNMR</sequence>
<dbReference type="AlphaFoldDB" id="W2I4S1"/>
<name>W2I4S1_PHYNI</name>
<gene>
    <name evidence="2" type="ORF">L916_17655</name>
</gene>